<reference evidence="2 3" key="1">
    <citation type="submission" date="2024-04" db="EMBL/GenBank/DDBJ databases">
        <authorList>
            <person name="Waldvogel A.-M."/>
            <person name="Schoenle A."/>
        </authorList>
    </citation>
    <scope>NUCLEOTIDE SEQUENCE [LARGE SCALE GENOMIC DNA]</scope>
</reference>
<accession>A0AAV2K8N0</accession>
<dbReference type="EMBL" id="OZ035838">
    <property type="protein sequence ID" value="CAL1584295.1"/>
    <property type="molecule type" value="Genomic_DNA"/>
</dbReference>
<evidence type="ECO:0000256" key="1">
    <source>
        <dbReference type="SAM" id="MobiDB-lite"/>
    </source>
</evidence>
<proteinExistence type="predicted"/>
<sequence length="76" mass="8065">MSKLQNAHCSSTDLSSRANSRRQNPSAPRRLRVSAAGVPFASRPVYRLPRLTQAPVMDGPSCARGPGQSLCTLSAA</sequence>
<dbReference type="AlphaFoldDB" id="A0AAV2K8N0"/>
<feature type="region of interest" description="Disordered" evidence="1">
    <location>
        <begin position="1"/>
        <end position="35"/>
    </location>
</feature>
<protein>
    <submittedName>
        <fullName evidence="2">Uncharacterized protein</fullName>
    </submittedName>
</protein>
<name>A0AAV2K8N0_KNICA</name>
<evidence type="ECO:0000313" key="2">
    <source>
        <dbReference type="EMBL" id="CAL1584295.1"/>
    </source>
</evidence>
<dbReference type="Proteomes" id="UP001497482">
    <property type="component" value="Chromosome 16"/>
</dbReference>
<keyword evidence="3" id="KW-1185">Reference proteome</keyword>
<feature type="region of interest" description="Disordered" evidence="1">
    <location>
        <begin position="55"/>
        <end position="76"/>
    </location>
</feature>
<evidence type="ECO:0000313" key="3">
    <source>
        <dbReference type="Proteomes" id="UP001497482"/>
    </source>
</evidence>
<organism evidence="2 3">
    <name type="scientific">Knipowitschia caucasica</name>
    <name type="common">Caucasian dwarf goby</name>
    <name type="synonym">Pomatoschistus caucasicus</name>
    <dbReference type="NCBI Taxonomy" id="637954"/>
    <lineage>
        <taxon>Eukaryota</taxon>
        <taxon>Metazoa</taxon>
        <taxon>Chordata</taxon>
        <taxon>Craniata</taxon>
        <taxon>Vertebrata</taxon>
        <taxon>Euteleostomi</taxon>
        <taxon>Actinopterygii</taxon>
        <taxon>Neopterygii</taxon>
        <taxon>Teleostei</taxon>
        <taxon>Neoteleostei</taxon>
        <taxon>Acanthomorphata</taxon>
        <taxon>Gobiaria</taxon>
        <taxon>Gobiiformes</taxon>
        <taxon>Gobioidei</taxon>
        <taxon>Gobiidae</taxon>
        <taxon>Gobiinae</taxon>
        <taxon>Knipowitschia</taxon>
    </lineage>
</organism>
<gene>
    <name evidence="2" type="ORF">KC01_LOCUS14654</name>
</gene>
<feature type="compositionally biased region" description="Polar residues" evidence="1">
    <location>
        <begin position="1"/>
        <end position="26"/>
    </location>
</feature>